<evidence type="ECO:0000256" key="6">
    <source>
        <dbReference type="PIRNR" id="PIRNR028729"/>
    </source>
</evidence>
<evidence type="ECO:0000313" key="10">
    <source>
        <dbReference type="EMBL" id="KAF7178307.1"/>
    </source>
</evidence>
<dbReference type="InterPro" id="IPR016897">
    <property type="entry name" value="SKP1"/>
</dbReference>
<dbReference type="PIRSF" id="PIRSF028729">
    <property type="entry name" value="E3_ubiquit_lig_SCF_Skp"/>
    <property type="match status" value="1"/>
</dbReference>
<comment type="similarity">
    <text evidence="2 6">Belongs to the SKP1 family.</text>
</comment>
<feature type="domain" description="SKP1 component POZ" evidence="8">
    <location>
        <begin position="35"/>
        <end position="83"/>
    </location>
</feature>
<dbReference type="EMBL" id="JACBAG010001883">
    <property type="protein sequence ID" value="KAF7178307.1"/>
    <property type="molecule type" value="Genomic_DNA"/>
</dbReference>
<dbReference type="EMBL" id="JACBAE010001300">
    <property type="protein sequence ID" value="KAF7166660.1"/>
    <property type="molecule type" value="Genomic_DNA"/>
</dbReference>
<evidence type="ECO:0000259" key="8">
    <source>
        <dbReference type="Pfam" id="PF03931"/>
    </source>
</evidence>
<evidence type="ECO:0000313" key="11">
    <source>
        <dbReference type="Proteomes" id="UP000641853"/>
    </source>
</evidence>
<dbReference type="InterPro" id="IPR011333">
    <property type="entry name" value="SKP1/BTB/POZ_sf"/>
</dbReference>
<dbReference type="Gene3D" id="3.30.710.10">
    <property type="entry name" value="Potassium Channel Kv1.1, Chain A"/>
    <property type="match status" value="1"/>
</dbReference>
<sequence>MTTVTLTSSDGVDITVGKLSHPSKLFVSGARKTNAVYRDVAERSILIKNMLEDLGESDEAIPIPNVNEVVLKKVIEWCTHHKNDPPSTGDDDDSRRKTTDIDEWDQKFMQVDQEMLFEIILAANYLDIKALLDVGCKTVANMIKGKSPEEIRKTFNIQNDFTPEEEDQIRRENEWAEE</sequence>
<dbReference type="InterPro" id="IPR016072">
    <property type="entry name" value="Skp1_comp_dimer"/>
</dbReference>
<comment type="subunit">
    <text evidence="3 6">Component of the SCF (SKP1-CUL1-F-box protein) E3 ubiquitin ligase complexes.</text>
</comment>
<name>A0A8H6QU68_9EURO</name>
<comment type="pathway">
    <text evidence="1 6">Protein modification; protein ubiquitination.</text>
</comment>
<dbReference type="CDD" id="cd18322">
    <property type="entry name" value="BTB_POZ_SKP1"/>
    <property type="match status" value="1"/>
</dbReference>
<comment type="caution">
    <text evidence="10">The sequence shown here is derived from an EMBL/GenBank/DDBJ whole genome shotgun (WGS) entry which is preliminary data.</text>
</comment>
<organism evidence="10 11">
    <name type="scientific">Aspergillus felis</name>
    <dbReference type="NCBI Taxonomy" id="1287682"/>
    <lineage>
        <taxon>Eukaryota</taxon>
        <taxon>Fungi</taxon>
        <taxon>Dikarya</taxon>
        <taxon>Ascomycota</taxon>
        <taxon>Pezizomycotina</taxon>
        <taxon>Eurotiomycetes</taxon>
        <taxon>Eurotiomycetidae</taxon>
        <taxon>Eurotiales</taxon>
        <taxon>Aspergillaceae</taxon>
        <taxon>Aspergillus</taxon>
        <taxon>Aspergillus subgen. Fumigati</taxon>
    </lineage>
</organism>
<dbReference type="InterPro" id="IPR001232">
    <property type="entry name" value="SKP1-like"/>
</dbReference>
<dbReference type="InterPro" id="IPR016073">
    <property type="entry name" value="Skp1_comp_POZ"/>
</dbReference>
<evidence type="ECO:0000256" key="2">
    <source>
        <dbReference type="ARBA" id="ARBA00009993"/>
    </source>
</evidence>
<dbReference type="GO" id="GO:0006511">
    <property type="term" value="P:ubiquitin-dependent protein catabolic process"/>
    <property type="evidence" value="ECO:0007669"/>
    <property type="project" value="InterPro"/>
</dbReference>
<evidence type="ECO:0000259" key="7">
    <source>
        <dbReference type="Pfam" id="PF01466"/>
    </source>
</evidence>
<feature type="domain" description="SKP1 component dimerisation" evidence="7">
    <location>
        <begin position="129"/>
        <end position="176"/>
    </location>
</feature>
<evidence type="ECO:0000256" key="3">
    <source>
        <dbReference type="ARBA" id="ARBA00011194"/>
    </source>
</evidence>
<comment type="function">
    <text evidence="5">Essential component of the SCF (SKP1-CUL1-F-box protein) E3 ubiquitin ligase complexes, which mediate the ubiquitination and subsequent proteasomal degradation of target proteins. Controls sulfur metabolite repression, probably by mediating the inactivation or degradation of the metR transcription factor.</text>
</comment>
<dbReference type="Pfam" id="PF03931">
    <property type="entry name" value="Skp1_POZ"/>
    <property type="match status" value="1"/>
</dbReference>
<reference evidence="10" key="1">
    <citation type="submission" date="2020-06" db="EMBL/GenBank/DDBJ databases">
        <title>Draft genome sequences of strains closely related to Aspergillus parafelis and Aspergillus hiratsukae.</title>
        <authorList>
            <person name="Dos Santos R.A.C."/>
            <person name="Rivero-Menendez O."/>
            <person name="Steenwyk J.L."/>
            <person name="Mead M.E."/>
            <person name="Goldman G.H."/>
            <person name="Alastruey-Izquierdo A."/>
            <person name="Rokas A."/>
        </authorList>
    </citation>
    <scope>NUCLEOTIDE SEQUENCE</scope>
    <source>
        <strain evidence="9">CNM-CM5623</strain>
        <strain evidence="10">CNM-CM7691</strain>
    </source>
</reference>
<dbReference type="InterPro" id="IPR036296">
    <property type="entry name" value="SKP1-like_dim_sf"/>
</dbReference>
<evidence type="ECO:0000313" key="9">
    <source>
        <dbReference type="EMBL" id="KAF7166660.1"/>
    </source>
</evidence>
<evidence type="ECO:0000256" key="5">
    <source>
        <dbReference type="ARBA" id="ARBA00045385"/>
    </source>
</evidence>
<dbReference type="OrthoDB" id="2342932at2759"/>
<dbReference type="SUPFAM" id="SSF81382">
    <property type="entry name" value="Skp1 dimerisation domain-like"/>
    <property type="match status" value="1"/>
</dbReference>
<dbReference type="PANTHER" id="PTHR11165">
    <property type="entry name" value="SKP1"/>
    <property type="match status" value="1"/>
</dbReference>
<dbReference type="SMART" id="SM00512">
    <property type="entry name" value="Skp1"/>
    <property type="match status" value="1"/>
</dbReference>
<dbReference type="UniPathway" id="UPA00143"/>
<gene>
    <name evidence="9" type="ORF">CNMCM5623_000217</name>
    <name evidence="10" type="ORF">CNMCM7691_006991</name>
</gene>
<dbReference type="Proteomes" id="UP000641853">
    <property type="component" value="Unassembled WGS sequence"/>
</dbReference>
<dbReference type="Pfam" id="PF01466">
    <property type="entry name" value="Skp1"/>
    <property type="match status" value="1"/>
</dbReference>
<dbReference type="SUPFAM" id="SSF54695">
    <property type="entry name" value="POZ domain"/>
    <property type="match status" value="1"/>
</dbReference>
<dbReference type="FunFam" id="3.30.710.10:FF:000026">
    <property type="entry name" value="E3 ubiquitin ligase complex SCF subunit"/>
    <property type="match status" value="1"/>
</dbReference>
<dbReference type="GO" id="GO:0016567">
    <property type="term" value="P:protein ubiquitination"/>
    <property type="evidence" value="ECO:0007669"/>
    <property type="project" value="UniProtKB-UniPathway"/>
</dbReference>
<dbReference type="AlphaFoldDB" id="A0A8H6QU68"/>
<evidence type="ECO:0000256" key="4">
    <source>
        <dbReference type="ARBA" id="ARBA00022786"/>
    </source>
</evidence>
<dbReference type="Proteomes" id="UP000654922">
    <property type="component" value="Unassembled WGS sequence"/>
</dbReference>
<evidence type="ECO:0000256" key="1">
    <source>
        <dbReference type="ARBA" id="ARBA00004906"/>
    </source>
</evidence>
<protein>
    <recommendedName>
        <fullName evidence="6">E3 ubiquitin ligase complex SCF subunit</fullName>
    </recommendedName>
</protein>
<keyword evidence="4 6" id="KW-0833">Ubl conjugation pathway</keyword>
<accession>A0A8H6QU68</accession>
<proteinExistence type="inferred from homology"/>
<keyword evidence="11" id="KW-1185">Reference proteome</keyword>